<keyword evidence="1" id="KW-1133">Transmembrane helix</keyword>
<keyword evidence="1" id="KW-0472">Membrane</keyword>
<reference key="1">
    <citation type="submission" date="2010-11" db="EMBL/GenBank/DDBJ databases">
        <title>The complete genome of Leadbetterella byssophila DSM 17132.</title>
        <authorList>
            <consortium name="US DOE Joint Genome Institute (JGI-PGF)"/>
            <person name="Lucas S."/>
            <person name="Copeland A."/>
            <person name="Lapidus A."/>
            <person name="Glavina del Rio T."/>
            <person name="Dalin E."/>
            <person name="Tice H."/>
            <person name="Bruce D."/>
            <person name="Goodwin L."/>
            <person name="Pitluck S."/>
            <person name="Kyrpides N."/>
            <person name="Mavromatis K."/>
            <person name="Ivanova N."/>
            <person name="Teshima H."/>
            <person name="Brettin T."/>
            <person name="Detter J.C."/>
            <person name="Han C."/>
            <person name="Tapia R."/>
            <person name="Land M."/>
            <person name="Hauser L."/>
            <person name="Markowitz V."/>
            <person name="Cheng J.-F."/>
            <person name="Hugenholtz P."/>
            <person name="Woyke T."/>
            <person name="Wu D."/>
            <person name="Tindall B."/>
            <person name="Pomrenke H.G."/>
            <person name="Brambilla E."/>
            <person name="Klenk H.-P."/>
            <person name="Eisen J.A."/>
        </authorList>
    </citation>
    <scope>NUCLEOTIDE SEQUENCE [LARGE SCALE GENOMIC DNA]</scope>
    <source>
        <strain>DSM 17132</strain>
    </source>
</reference>
<dbReference type="eggNOG" id="ENOG5033C6U">
    <property type="taxonomic scope" value="Bacteria"/>
</dbReference>
<dbReference type="OrthoDB" id="1446070at2"/>
<gene>
    <name evidence="2" type="ordered locus">Lbys_1373</name>
</gene>
<dbReference type="Proteomes" id="UP000007435">
    <property type="component" value="Chromosome"/>
</dbReference>
<proteinExistence type="predicted"/>
<dbReference type="KEGG" id="lby:Lbys_1373"/>
<name>E4RW56_LEAB4</name>
<evidence type="ECO:0000256" key="1">
    <source>
        <dbReference type="SAM" id="Phobius"/>
    </source>
</evidence>
<evidence type="ECO:0000313" key="2">
    <source>
        <dbReference type="EMBL" id="ADQ17091.1"/>
    </source>
</evidence>
<sequence length="168" mass="19444">MTFLNKIDISKILTTHFSTIKNTNTGKPDKDDVLTFIVMPLLISISLIYYEIELNPEATNIIITSLSIFVGLMFNIIVLIFDIVKRDASRKVKNTVLKELLANISFAIILSVFSIIITLFTYISKPCVKVFFTWLVYFLLCHFCITLLMILKRMYNIFDKELEEIEKS</sequence>
<organism evidence="2 3">
    <name type="scientific">Leadbetterella byssophila (strain DSM 17132 / JCM 16389 / KACC 11308 / NBRC 106382 / 4M15)</name>
    <dbReference type="NCBI Taxonomy" id="649349"/>
    <lineage>
        <taxon>Bacteria</taxon>
        <taxon>Pseudomonadati</taxon>
        <taxon>Bacteroidota</taxon>
        <taxon>Cytophagia</taxon>
        <taxon>Cytophagales</taxon>
        <taxon>Leadbetterellaceae</taxon>
        <taxon>Leadbetterella</taxon>
    </lineage>
</organism>
<accession>E4RW56</accession>
<feature type="transmembrane region" description="Helical" evidence="1">
    <location>
        <begin position="130"/>
        <end position="151"/>
    </location>
</feature>
<evidence type="ECO:0000313" key="3">
    <source>
        <dbReference type="Proteomes" id="UP000007435"/>
    </source>
</evidence>
<feature type="transmembrane region" description="Helical" evidence="1">
    <location>
        <begin position="101"/>
        <end position="124"/>
    </location>
</feature>
<keyword evidence="1" id="KW-0812">Transmembrane</keyword>
<reference evidence="2 3" key="2">
    <citation type="journal article" date="2011" name="Stand. Genomic Sci.">
        <title>Complete genome sequence of Leadbetterella byssophila type strain (4M15).</title>
        <authorList>
            <person name="Abt B."/>
            <person name="Teshima H."/>
            <person name="Lucas S."/>
            <person name="Lapidus A."/>
            <person name="Del Rio T.G."/>
            <person name="Nolan M."/>
            <person name="Tice H."/>
            <person name="Cheng J.F."/>
            <person name="Pitluck S."/>
            <person name="Liolios K."/>
            <person name="Pagani I."/>
            <person name="Ivanova N."/>
            <person name="Mavromatis K."/>
            <person name="Pati A."/>
            <person name="Tapia R."/>
            <person name="Han C."/>
            <person name="Goodwin L."/>
            <person name="Chen A."/>
            <person name="Palaniappan K."/>
            <person name="Land M."/>
            <person name="Hauser L."/>
            <person name="Chang Y.J."/>
            <person name="Jeffries C.D."/>
            <person name="Rohde M."/>
            <person name="Goker M."/>
            <person name="Tindall B.J."/>
            <person name="Detter J.C."/>
            <person name="Woyke T."/>
            <person name="Bristow J."/>
            <person name="Eisen J.A."/>
            <person name="Markowitz V."/>
            <person name="Hugenholtz P."/>
            <person name="Klenk H.P."/>
            <person name="Kyrpides N.C."/>
        </authorList>
    </citation>
    <scope>NUCLEOTIDE SEQUENCE [LARGE SCALE GENOMIC DNA]</scope>
    <source>
        <strain evidence="3">DSM 17132 / JCM 16389 / KACC 11308 / NBRC 106382 / 4M15</strain>
    </source>
</reference>
<feature type="transmembrane region" description="Helical" evidence="1">
    <location>
        <begin position="58"/>
        <end position="81"/>
    </location>
</feature>
<dbReference type="HOGENOM" id="CLU_1584419_0_0_10"/>
<dbReference type="AlphaFoldDB" id="E4RW56"/>
<keyword evidence="3" id="KW-1185">Reference proteome</keyword>
<feature type="transmembrane region" description="Helical" evidence="1">
    <location>
        <begin position="33"/>
        <end position="52"/>
    </location>
</feature>
<dbReference type="RefSeq" id="WP_013408140.1">
    <property type="nucleotide sequence ID" value="NC_014655.1"/>
</dbReference>
<protein>
    <submittedName>
        <fullName evidence="2">Uncharacterized protein</fullName>
    </submittedName>
</protein>
<dbReference type="EMBL" id="CP002305">
    <property type="protein sequence ID" value="ADQ17091.1"/>
    <property type="molecule type" value="Genomic_DNA"/>
</dbReference>